<dbReference type="SUPFAM" id="SSF160631">
    <property type="entry name" value="SMI1/KNR4-like"/>
    <property type="match status" value="1"/>
</dbReference>
<protein>
    <submittedName>
        <fullName evidence="2">SMI1 / KNR4 family (SUKH-1)</fullName>
    </submittedName>
</protein>
<dbReference type="AlphaFoldDB" id="A0A1A7C5R9"/>
<comment type="caution">
    <text evidence="2">The sequence shown here is derived from an EMBL/GenBank/DDBJ whole genome shotgun (WGS) entry which is preliminary data.</text>
</comment>
<dbReference type="SMART" id="SM00860">
    <property type="entry name" value="SMI1_KNR4"/>
    <property type="match status" value="1"/>
</dbReference>
<gene>
    <name evidence="2" type="ORF">ASR47_102722</name>
</gene>
<organism evidence="2 3">
    <name type="scientific">Janthinobacterium psychrotolerans</name>
    <dbReference type="NCBI Taxonomy" id="1747903"/>
    <lineage>
        <taxon>Bacteria</taxon>
        <taxon>Pseudomonadati</taxon>
        <taxon>Pseudomonadota</taxon>
        <taxon>Betaproteobacteria</taxon>
        <taxon>Burkholderiales</taxon>
        <taxon>Oxalobacteraceae</taxon>
        <taxon>Janthinobacterium</taxon>
    </lineage>
</organism>
<reference evidence="2 3" key="1">
    <citation type="submission" date="2016-04" db="EMBL/GenBank/DDBJ databases">
        <title>Draft genome sequence of Janthinobacterium psychrotolerans sp. nov., isolated from freshwater sediments in Denmark.</title>
        <authorList>
            <person name="Gong X."/>
            <person name="Skrivergaard S."/>
            <person name="Korsgaard B.S."/>
            <person name="Schreiber L."/>
            <person name="Marshall I.P."/>
            <person name="Finster K."/>
            <person name="Schramm A."/>
        </authorList>
    </citation>
    <scope>NUCLEOTIDE SEQUENCE [LARGE SCALE GENOMIC DNA]</scope>
    <source>
        <strain evidence="2 3">S3-2</strain>
    </source>
</reference>
<evidence type="ECO:0000313" key="3">
    <source>
        <dbReference type="Proteomes" id="UP000092713"/>
    </source>
</evidence>
<dbReference type="STRING" id="1747903.ASR47_102722"/>
<dbReference type="OrthoDB" id="4103969at2"/>
<feature type="domain" description="Knr4/Smi1-like" evidence="1">
    <location>
        <begin position="18"/>
        <end position="158"/>
    </location>
</feature>
<keyword evidence="3" id="KW-1185">Reference proteome</keyword>
<dbReference type="InterPro" id="IPR018958">
    <property type="entry name" value="Knr4/Smi1-like_dom"/>
</dbReference>
<dbReference type="Pfam" id="PF09346">
    <property type="entry name" value="SMI1_KNR4"/>
    <property type="match status" value="1"/>
</dbReference>
<sequence length="217" mass="23843">MSYYTRYRHIAIDQAMPAPTPAQIAAIETELKATLPASFLAFLQVANGGEIDYYCDVPDGRGGVEQMSFPGIFNADEGDFCDETLVGEIRAARKHMDMPDKILPFARDGGDSMLFLDLSDEGQGRVLAHIRELPAWTGPRAPAGLMVLAPSFDAYIASLYPDKNEVISNLEQYASLPSHLEATAEYLDIGLPGWRDDADIGPLFRRLEIELCASVQD</sequence>
<dbReference type="EMBL" id="LOCQ01000036">
    <property type="protein sequence ID" value="OBV41266.1"/>
    <property type="molecule type" value="Genomic_DNA"/>
</dbReference>
<dbReference type="Gene3D" id="3.40.1580.10">
    <property type="entry name" value="SMI1/KNR4-like"/>
    <property type="match status" value="1"/>
</dbReference>
<name>A0A1A7C5R9_9BURK</name>
<dbReference type="RefSeq" id="WP_065306144.1">
    <property type="nucleotide sequence ID" value="NZ_LOCQ01000036.1"/>
</dbReference>
<evidence type="ECO:0000259" key="1">
    <source>
        <dbReference type="SMART" id="SM00860"/>
    </source>
</evidence>
<dbReference type="Proteomes" id="UP000092713">
    <property type="component" value="Unassembled WGS sequence"/>
</dbReference>
<proteinExistence type="predicted"/>
<accession>A0A1A7C5R9</accession>
<evidence type="ECO:0000313" key="2">
    <source>
        <dbReference type="EMBL" id="OBV41266.1"/>
    </source>
</evidence>
<dbReference type="InterPro" id="IPR037883">
    <property type="entry name" value="Knr4/Smi1-like_sf"/>
</dbReference>